<dbReference type="InterPro" id="IPR001345">
    <property type="entry name" value="PG/BPGM_mutase_AS"/>
</dbReference>
<keyword evidence="2" id="KW-0413">Isomerase</keyword>
<proteinExistence type="predicted"/>
<dbReference type="AlphaFoldDB" id="A0A1F6EH76"/>
<evidence type="ECO:0008006" key="5">
    <source>
        <dbReference type="Google" id="ProtNLM"/>
    </source>
</evidence>
<dbReference type="GO" id="GO:0016791">
    <property type="term" value="F:phosphatase activity"/>
    <property type="evidence" value="ECO:0007669"/>
    <property type="project" value="TreeGrafter"/>
</dbReference>
<evidence type="ECO:0000256" key="2">
    <source>
        <dbReference type="ARBA" id="ARBA00023235"/>
    </source>
</evidence>
<evidence type="ECO:0000256" key="1">
    <source>
        <dbReference type="ARBA" id="ARBA00023152"/>
    </source>
</evidence>
<dbReference type="InterPro" id="IPR050275">
    <property type="entry name" value="PGM_Phosphatase"/>
</dbReference>
<dbReference type="PANTHER" id="PTHR48100:SF1">
    <property type="entry name" value="HISTIDINE PHOSPHATASE FAMILY PROTEIN-RELATED"/>
    <property type="match status" value="1"/>
</dbReference>
<dbReference type="PROSITE" id="PS00175">
    <property type="entry name" value="PG_MUTASE"/>
    <property type="match status" value="1"/>
</dbReference>
<evidence type="ECO:0000313" key="4">
    <source>
        <dbReference type="Proteomes" id="UP000177306"/>
    </source>
</evidence>
<dbReference type="SUPFAM" id="SSF53254">
    <property type="entry name" value="Phosphoglycerate mutase-like"/>
    <property type="match status" value="1"/>
</dbReference>
<dbReference type="EMBL" id="MFLY01000017">
    <property type="protein sequence ID" value="OGG72994.1"/>
    <property type="molecule type" value="Genomic_DNA"/>
</dbReference>
<keyword evidence="1" id="KW-0324">Glycolysis</keyword>
<organism evidence="3 4">
    <name type="scientific">Candidatus Kaiserbacteria bacterium RIFCSPLOWO2_01_FULL_53_17</name>
    <dbReference type="NCBI Taxonomy" id="1798511"/>
    <lineage>
        <taxon>Bacteria</taxon>
        <taxon>Candidatus Kaiseribacteriota</taxon>
    </lineage>
</organism>
<dbReference type="PANTHER" id="PTHR48100">
    <property type="entry name" value="BROAD-SPECIFICITY PHOSPHATASE YOR283W-RELATED"/>
    <property type="match status" value="1"/>
</dbReference>
<gene>
    <name evidence="3" type="ORF">A3A38_01105</name>
</gene>
<dbReference type="GO" id="GO:0005737">
    <property type="term" value="C:cytoplasm"/>
    <property type="evidence" value="ECO:0007669"/>
    <property type="project" value="TreeGrafter"/>
</dbReference>
<dbReference type="Proteomes" id="UP000177306">
    <property type="component" value="Unassembled WGS sequence"/>
</dbReference>
<dbReference type="CDD" id="cd07067">
    <property type="entry name" value="HP_PGM_like"/>
    <property type="match status" value="1"/>
</dbReference>
<dbReference type="SMART" id="SM00855">
    <property type="entry name" value="PGAM"/>
    <property type="match status" value="1"/>
</dbReference>
<protein>
    <recommendedName>
        <fullName evidence="5">Phosphoglycerate mutase</fullName>
    </recommendedName>
</protein>
<accession>A0A1F6EH76</accession>
<comment type="caution">
    <text evidence="3">The sequence shown here is derived from an EMBL/GenBank/DDBJ whole genome shotgun (WGS) entry which is preliminary data.</text>
</comment>
<dbReference type="Gene3D" id="3.40.50.1240">
    <property type="entry name" value="Phosphoglycerate mutase-like"/>
    <property type="match status" value="1"/>
</dbReference>
<name>A0A1F6EH76_9BACT</name>
<reference evidence="3 4" key="1">
    <citation type="journal article" date="2016" name="Nat. Commun.">
        <title>Thousands of microbial genomes shed light on interconnected biogeochemical processes in an aquifer system.</title>
        <authorList>
            <person name="Anantharaman K."/>
            <person name="Brown C.T."/>
            <person name="Hug L.A."/>
            <person name="Sharon I."/>
            <person name="Castelle C.J."/>
            <person name="Probst A.J."/>
            <person name="Thomas B.C."/>
            <person name="Singh A."/>
            <person name="Wilkins M.J."/>
            <person name="Karaoz U."/>
            <person name="Brodie E.L."/>
            <person name="Williams K.H."/>
            <person name="Hubbard S.S."/>
            <person name="Banfield J.F."/>
        </authorList>
    </citation>
    <scope>NUCLEOTIDE SEQUENCE [LARGE SCALE GENOMIC DNA]</scope>
</reference>
<dbReference type="Pfam" id="PF00300">
    <property type="entry name" value="His_Phos_1"/>
    <property type="match status" value="1"/>
</dbReference>
<dbReference type="InterPro" id="IPR013078">
    <property type="entry name" value="His_Pase_superF_clade-1"/>
</dbReference>
<sequence>MKTIYLVRHGEATVNIKGLDPYWNDIDSPLTDLGREQAAFIAERAVRLPIDALISSTRPRARQTSEIISKRIGREVQLSDLFIERCLPSEMIGRSVDDPEMNDVYDQWVQTFLVENSRVSDGENFQDISLRAEKALSFLEDIPEQHILVVTHGYFSRILIARMIFGKDFSVKEWGHFEWGVRTTNTGLSVLKFDPNDKRRPWWLLVWNDHAHLG</sequence>
<evidence type="ECO:0000313" key="3">
    <source>
        <dbReference type="EMBL" id="OGG72994.1"/>
    </source>
</evidence>
<dbReference type="InterPro" id="IPR029033">
    <property type="entry name" value="His_PPase_superfam"/>
</dbReference>